<dbReference type="FunFam" id="3.30.70.270:FF:000001">
    <property type="entry name" value="Diguanylate cyclase domain protein"/>
    <property type="match status" value="1"/>
</dbReference>
<keyword evidence="6" id="KW-1185">Reference proteome</keyword>
<feature type="domain" description="GGDEF" evidence="4">
    <location>
        <begin position="177"/>
        <end position="311"/>
    </location>
</feature>
<evidence type="ECO:0008006" key="7">
    <source>
        <dbReference type="Google" id="ProtNLM"/>
    </source>
</evidence>
<feature type="domain" description="PAC" evidence="2">
    <location>
        <begin position="94"/>
        <end position="145"/>
    </location>
</feature>
<dbReference type="Gene3D" id="3.30.70.270">
    <property type="match status" value="1"/>
</dbReference>
<dbReference type="InterPro" id="IPR052155">
    <property type="entry name" value="Biofilm_reg_signaling"/>
</dbReference>
<evidence type="ECO:0000259" key="1">
    <source>
        <dbReference type="PROSITE" id="PS50112"/>
    </source>
</evidence>
<dbReference type="InterPro" id="IPR043128">
    <property type="entry name" value="Rev_trsase/Diguanyl_cyclase"/>
</dbReference>
<protein>
    <recommendedName>
        <fullName evidence="7">GGDEF domain-containing protein</fullName>
    </recommendedName>
</protein>
<dbReference type="PANTHER" id="PTHR44757">
    <property type="entry name" value="DIGUANYLATE CYCLASE DGCP"/>
    <property type="match status" value="1"/>
</dbReference>
<evidence type="ECO:0000259" key="3">
    <source>
        <dbReference type="PROSITE" id="PS50883"/>
    </source>
</evidence>
<dbReference type="Pfam" id="PF13426">
    <property type="entry name" value="PAS_9"/>
    <property type="match status" value="1"/>
</dbReference>
<dbReference type="NCBIfam" id="TIGR00254">
    <property type="entry name" value="GGDEF"/>
    <property type="match status" value="1"/>
</dbReference>
<dbReference type="CDD" id="cd01948">
    <property type="entry name" value="EAL"/>
    <property type="match status" value="1"/>
</dbReference>
<dbReference type="EMBL" id="QEEX01000001">
    <property type="protein sequence ID" value="PWB98271.1"/>
    <property type="molecule type" value="Genomic_DNA"/>
</dbReference>
<evidence type="ECO:0000313" key="6">
    <source>
        <dbReference type="Proteomes" id="UP000244978"/>
    </source>
</evidence>
<evidence type="ECO:0000313" key="5">
    <source>
        <dbReference type="EMBL" id="PWB98271.1"/>
    </source>
</evidence>
<dbReference type="PROSITE" id="PS50883">
    <property type="entry name" value="EAL"/>
    <property type="match status" value="1"/>
</dbReference>
<name>A0A2U1T309_9MICO</name>
<sequence length="596" mass="63690">MSSTQERGLGDRSTSATLDDLALVLAAMPDPVVVVDDTGMIILVNDRVGAMLGYEEGELAGNPIETLIPTPLRRGHVKLRDNYDGTDRAATMSSRSNIFAQRKDGTAVPVEISIGGVKLASGSRITVATVRDITEKRRAHERLAYLALHDPLTGLANRAHLMETAPGVLSAMRTNAQHVGVLMLDLDHFKQVNDSLGHAAGDQLLIEIAQRIKTMVRGIDLVVRMGGDEFLVLMPRTSPEHIEEVGRQLVAVLSDPIELDEAPHPVTVGVSVGAVATDDPDSDIDALLVSGDLAMYRAKGTGRNRVSVFDEQLRTVMMSRFAIEGRLRRALDDDGDVAAGLAVNYQPLVDLDTGVIIGFEALVRLADGESPVGPDLFIPIAEEAGIVDRIDLFVLGQALRQTALWAEAGHPLEIVSVNLSASTIMSPELLVELDGAAQALGSAELHLELTERMIIQGTPPVKERLGLLRTNARLGLDDFGTGNSGYAYLMDFPIDFIKLDRTFVGVMEEDAVARAIVSSMVDFAEGLGLGIIAEGVETIGQVDLLRSEGCRIGQGFYYGRPLSAKEFGEVLARQSTGLEAKAAKPASTAAAAKAAK</sequence>
<dbReference type="PROSITE" id="PS50113">
    <property type="entry name" value="PAC"/>
    <property type="match status" value="1"/>
</dbReference>
<dbReference type="SMART" id="SM00052">
    <property type="entry name" value="EAL"/>
    <property type="match status" value="1"/>
</dbReference>
<dbReference type="RefSeq" id="WP_108998011.1">
    <property type="nucleotide sequence ID" value="NZ_QEEX01000001.1"/>
</dbReference>
<comment type="caution">
    <text evidence="5">The sequence shown here is derived from an EMBL/GenBank/DDBJ whole genome shotgun (WGS) entry which is preliminary data.</text>
</comment>
<evidence type="ECO:0000259" key="2">
    <source>
        <dbReference type="PROSITE" id="PS50113"/>
    </source>
</evidence>
<dbReference type="PANTHER" id="PTHR44757:SF2">
    <property type="entry name" value="BIOFILM ARCHITECTURE MAINTENANCE PROTEIN MBAA"/>
    <property type="match status" value="1"/>
</dbReference>
<evidence type="ECO:0000259" key="4">
    <source>
        <dbReference type="PROSITE" id="PS50887"/>
    </source>
</evidence>
<feature type="domain" description="PAS" evidence="1">
    <location>
        <begin position="17"/>
        <end position="62"/>
    </location>
</feature>
<dbReference type="InterPro" id="IPR000700">
    <property type="entry name" value="PAS-assoc_C"/>
</dbReference>
<dbReference type="CDD" id="cd01949">
    <property type="entry name" value="GGDEF"/>
    <property type="match status" value="1"/>
</dbReference>
<dbReference type="Gene3D" id="3.20.20.450">
    <property type="entry name" value="EAL domain"/>
    <property type="match status" value="1"/>
</dbReference>
<dbReference type="InterPro" id="IPR035965">
    <property type="entry name" value="PAS-like_dom_sf"/>
</dbReference>
<reference evidence="6" key="1">
    <citation type="submission" date="2018-04" db="EMBL/GenBank/DDBJ databases">
        <authorList>
            <person name="Liu S."/>
            <person name="Wang Z."/>
            <person name="Li J."/>
        </authorList>
    </citation>
    <scope>NUCLEOTIDE SEQUENCE [LARGE SCALE GENOMIC DNA]</scope>
    <source>
        <strain evidence="6">S1194</strain>
    </source>
</reference>
<feature type="domain" description="EAL" evidence="3">
    <location>
        <begin position="320"/>
        <end position="575"/>
    </location>
</feature>
<dbReference type="SUPFAM" id="SSF55785">
    <property type="entry name" value="PYP-like sensor domain (PAS domain)"/>
    <property type="match status" value="1"/>
</dbReference>
<dbReference type="AlphaFoldDB" id="A0A2U1T309"/>
<dbReference type="SUPFAM" id="SSF141868">
    <property type="entry name" value="EAL domain-like"/>
    <property type="match status" value="1"/>
</dbReference>
<dbReference type="Proteomes" id="UP000244978">
    <property type="component" value="Unassembled WGS sequence"/>
</dbReference>
<dbReference type="Pfam" id="PF00563">
    <property type="entry name" value="EAL"/>
    <property type="match status" value="1"/>
</dbReference>
<organism evidence="5 6">
    <name type="scientific">Homoserinimonas hongtaonis</name>
    <dbReference type="NCBI Taxonomy" id="2079791"/>
    <lineage>
        <taxon>Bacteria</taxon>
        <taxon>Bacillati</taxon>
        <taxon>Actinomycetota</taxon>
        <taxon>Actinomycetes</taxon>
        <taxon>Micrococcales</taxon>
        <taxon>Microbacteriaceae</taxon>
        <taxon>Homoserinimonas</taxon>
    </lineage>
</organism>
<dbReference type="SMART" id="SM00267">
    <property type="entry name" value="GGDEF"/>
    <property type="match status" value="1"/>
</dbReference>
<dbReference type="InterPro" id="IPR000014">
    <property type="entry name" value="PAS"/>
</dbReference>
<dbReference type="InterPro" id="IPR029787">
    <property type="entry name" value="Nucleotide_cyclase"/>
</dbReference>
<dbReference type="Pfam" id="PF00990">
    <property type="entry name" value="GGDEF"/>
    <property type="match status" value="1"/>
</dbReference>
<proteinExistence type="predicted"/>
<dbReference type="NCBIfam" id="TIGR00229">
    <property type="entry name" value="sensory_box"/>
    <property type="match status" value="1"/>
</dbReference>
<dbReference type="InterPro" id="IPR001633">
    <property type="entry name" value="EAL_dom"/>
</dbReference>
<dbReference type="SMART" id="SM00091">
    <property type="entry name" value="PAS"/>
    <property type="match status" value="1"/>
</dbReference>
<dbReference type="PROSITE" id="PS50112">
    <property type="entry name" value="PAS"/>
    <property type="match status" value="1"/>
</dbReference>
<dbReference type="Gene3D" id="3.30.450.20">
    <property type="entry name" value="PAS domain"/>
    <property type="match status" value="1"/>
</dbReference>
<accession>A0A2U1T309</accession>
<dbReference type="CDD" id="cd00130">
    <property type="entry name" value="PAS"/>
    <property type="match status" value="1"/>
</dbReference>
<dbReference type="PROSITE" id="PS50887">
    <property type="entry name" value="GGDEF"/>
    <property type="match status" value="1"/>
</dbReference>
<dbReference type="InterPro" id="IPR035919">
    <property type="entry name" value="EAL_sf"/>
</dbReference>
<dbReference type="SUPFAM" id="SSF55073">
    <property type="entry name" value="Nucleotide cyclase"/>
    <property type="match status" value="1"/>
</dbReference>
<gene>
    <name evidence="5" type="ORF">DF220_10855</name>
</gene>
<dbReference type="InterPro" id="IPR000160">
    <property type="entry name" value="GGDEF_dom"/>
</dbReference>